<feature type="transmembrane region" description="Helical" evidence="7">
    <location>
        <begin position="228"/>
        <end position="254"/>
    </location>
</feature>
<dbReference type="Pfam" id="PF19300">
    <property type="entry name" value="BPD_transp_1_N"/>
    <property type="match status" value="1"/>
</dbReference>
<organism evidence="9 10">
    <name type="scientific">Pseudoclavibacter chungangensis</name>
    <dbReference type="NCBI Taxonomy" id="587635"/>
    <lineage>
        <taxon>Bacteria</taxon>
        <taxon>Bacillati</taxon>
        <taxon>Actinomycetota</taxon>
        <taxon>Actinomycetes</taxon>
        <taxon>Micrococcales</taxon>
        <taxon>Microbacteriaceae</taxon>
        <taxon>Pseudoclavibacter</taxon>
    </lineage>
</organism>
<feature type="transmembrane region" description="Helical" evidence="7">
    <location>
        <begin position="100"/>
        <end position="121"/>
    </location>
</feature>
<dbReference type="PROSITE" id="PS50928">
    <property type="entry name" value="ABC_TM1"/>
    <property type="match status" value="1"/>
</dbReference>
<dbReference type="InterPro" id="IPR000515">
    <property type="entry name" value="MetI-like"/>
</dbReference>
<evidence type="ECO:0000256" key="6">
    <source>
        <dbReference type="ARBA" id="ARBA00023136"/>
    </source>
</evidence>
<evidence type="ECO:0000259" key="8">
    <source>
        <dbReference type="PROSITE" id="PS50928"/>
    </source>
</evidence>
<evidence type="ECO:0000256" key="4">
    <source>
        <dbReference type="ARBA" id="ARBA00022692"/>
    </source>
</evidence>
<feature type="transmembrane region" description="Helical" evidence="7">
    <location>
        <begin position="7"/>
        <end position="29"/>
    </location>
</feature>
<sequence>MRYIGRRLLYAVFVIWAAYTITWLLLYALPGDPIGIMLAASNDTTPETRAALEAEYGLDKPPILQYFTLLFSLVTGDFGTSIQYGRPVVDVLFGALPHTVLLGLAALVVTVVVGFSIAILANTVRSPWLRNVLFTLPPAFLSFPIFLTGLLLIQIFAFQLHLLPAVGNEGLASIVLPAVTAGVPASAAVAQVTSKALSEYLRSPQAAYLRARGLGPGRILVGHALRNAIIPAVTILGMEFGGILAGAVITETVFSRQGLGRVLQAGVLSQDIPVVMGVVLFSAVLFVISNLVVDLVYPWLDPRIRKA</sequence>
<dbReference type="PANTHER" id="PTHR43163">
    <property type="entry name" value="DIPEPTIDE TRANSPORT SYSTEM PERMEASE PROTEIN DPPB-RELATED"/>
    <property type="match status" value="1"/>
</dbReference>
<dbReference type="GO" id="GO:0005886">
    <property type="term" value="C:plasma membrane"/>
    <property type="evidence" value="ECO:0007669"/>
    <property type="project" value="UniProtKB-SubCell"/>
</dbReference>
<feature type="transmembrane region" description="Helical" evidence="7">
    <location>
        <begin position="133"/>
        <end position="158"/>
    </location>
</feature>
<keyword evidence="4 7" id="KW-0812">Transmembrane</keyword>
<dbReference type="PANTHER" id="PTHR43163:SF6">
    <property type="entry name" value="DIPEPTIDE TRANSPORT SYSTEM PERMEASE PROTEIN DPPB-RELATED"/>
    <property type="match status" value="1"/>
</dbReference>
<keyword evidence="3" id="KW-1003">Cell membrane</keyword>
<reference evidence="9 10" key="1">
    <citation type="submission" date="2019-09" db="EMBL/GenBank/DDBJ databases">
        <title>Phylogeny of genus Pseudoclavibacter and closely related genus.</title>
        <authorList>
            <person name="Li Y."/>
        </authorList>
    </citation>
    <scope>NUCLEOTIDE SEQUENCE [LARGE SCALE GENOMIC DNA]</scope>
    <source>
        <strain evidence="9 10">DSM 23821</strain>
    </source>
</reference>
<dbReference type="SUPFAM" id="SSF161098">
    <property type="entry name" value="MetI-like"/>
    <property type="match status" value="1"/>
</dbReference>
<dbReference type="InterPro" id="IPR045621">
    <property type="entry name" value="BPD_transp_1_N"/>
</dbReference>
<dbReference type="OrthoDB" id="9778910at2"/>
<evidence type="ECO:0000313" key="9">
    <source>
        <dbReference type="EMBL" id="KAB1659421.1"/>
    </source>
</evidence>
<accession>A0A7J5C102</accession>
<dbReference type="RefSeq" id="WP_158039921.1">
    <property type="nucleotide sequence ID" value="NZ_JACCFV010000001.1"/>
</dbReference>
<feature type="transmembrane region" description="Helical" evidence="7">
    <location>
        <begin position="274"/>
        <end position="297"/>
    </location>
</feature>
<keyword evidence="10" id="KW-1185">Reference proteome</keyword>
<comment type="subcellular location">
    <subcellularLocation>
        <location evidence="1 7">Cell membrane</location>
        <topology evidence="1 7">Multi-pass membrane protein</topology>
    </subcellularLocation>
</comment>
<dbReference type="GO" id="GO:0055085">
    <property type="term" value="P:transmembrane transport"/>
    <property type="evidence" value="ECO:0007669"/>
    <property type="project" value="InterPro"/>
</dbReference>
<evidence type="ECO:0000256" key="2">
    <source>
        <dbReference type="ARBA" id="ARBA00022448"/>
    </source>
</evidence>
<dbReference type="AlphaFoldDB" id="A0A7J5C102"/>
<keyword evidence="6 7" id="KW-0472">Membrane</keyword>
<dbReference type="EMBL" id="WBJZ01000006">
    <property type="protein sequence ID" value="KAB1659421.1"/>
    <property type="molecule type" value="Genomic_DNA"/>
</dbReference>
<comment type="similarity">
    <text evidence="7">Belongs to the binding-protein-dependent transport system permease family.</text>
</comment>
<evidence type="ECO:0000256" key="3">
    <source>
        <dbReference type="ARBA" id="ARBA00022475"/>
    </source>
</evidence>
<evidence type="ECO:0000256" key="5">
    <source>
        <dbReference type="ARBA" id="ARBA00022989"/>
    </source>
</evidence>
<keyword evidence="5 7" id="KW-1133">Transmembrane helix</keyword>
<evidence type="ECO:0000256" key="7">
    <source>
        <dbReference type="RuleBase" id="RU363032"/>
    </source>
</evidence>
<name>A0A7J5C102_9MICO</name>
<comment type="caution">
    <text evidence="9">The sequence shown here is derived from an EMBL/GenBank/DDBJ whole genome shotgun (WGS) entry which is preliminary data.</text>
</comment>
<dbReference type="Gene3D" id="1.10.3720.10">
    <property type="entry name" value="MetI-like"/>
    <property type="match status" value="1"/>
</dbReference>
<feature type="transmembrane region" description="Helical" evidence="7">
    <location>
        <begin position="170"/>
        <end position="192"/>
    </location>
</feature>
<proteinExistence type="inferred from homology"/>
<dbReference type="InterPro" id="IPR035906">
    <property type="entry name" value="MetI-like_sf"/>
</dbReference>
<evidence type="ECO:0000313" key="10">
    <source>
        <dbReference type="Proteomes" id="UP000467240"/>
    </source>
</evidence>
<dbReference type="Pfam" id="PF00528">
    <property type="entry name" value="BPD_transp_1"/>
    <property type="match status" value="1"/>
</dbReference>
<evidence type="ECO:0000256" key="1">
    <source>
        <dbReference type="ARBA" id="ARBA00004651"/>
    </source>
</evidence>
<feature type="domain" description="ABC transmembrane type-1" evidence="8">
    <location>
        <begin position="96"/>
        <end position="297"/>
    </location>
</feature>
<protein>
    <submittedName>
        <fullName evidence="9">ABC transporter permease</fullName>
    </submittedName>
</protein>
<gene>
    <name evidence="9" type="ORF">F8O01_05655</name>
</gene>
<keyword evidence="2 7" id="KW-0813">Transport</keyword>
<dbReference type="Proteomes" id="UP000467240">
    <property type="component" value="Unassembled WGS sequence"/>
</dbReference>